<proteinExistence type="predicted"/>
<comment type="caution">
    <text evidence="2">The sequence shown here is derived from an EMBL/GenBank/DDBJ whole genome shotgun (WGS) entry which is preliminary data.</text>
</comment>
<dbReference type="Pfam" id="PF13489">
    <property type="entry name" value="Methyltransf_23"/>
    <property type="match status" value="1"/>
</dbReference>
<dbReference type="Gene3D" id="3.40.50.150">
    <property type="entry name" value="Vaccinia Virus protein VP39"/>
    <property type="match status" value="1"/>
</dbReference>
<organism evidence="2 3">
    <name type="scientific">Chlorogloeopsis fritschii PCC 6912</name>
    <dbReference type="NCBI Taxonomy" id="211165"/>
    <lineage>
        <taxon>Bacteria</taxon>
        <taxon>Bacillati</taxon>
        <taxon>Cyanobacteriota</taxon>
        <taxon>Cyanophyceae</taxon>
        <taxon>Nostocales</taxon>
        <taxon>Chlorogloeopsidaceae</taxon>
        <taxon>Chlorogloeopsis</taxon>
    </lineage>
</organism>
<name>A0A433NKJ3_CHLFR</name>
<feature type="coiled-coil region" evidence="1">
    <location>
        <begin position="129"/>
        <end position="198"/>
    </location>
</feature>
<dbReference type="STRING" id="211165.GCA_000317285_04693"/>
<dbReference type="Gene3D" id="1.20.1480.30">
    <property type="entry name" value="Designed four-helix bundle protein"/>
    <property type="match status" value="1"/>
</dbReference>
<dbReference type="SUPFAM" id="SSF57997">
    <property type="entry name" value="Tropomyosin"/>
    <property type="match status" value="1"/>
</dbReference>
<evidence type="ECO:0000313" key="3">
    <source>
        <dbReference type="Proteomes" id="UP000268857"/>
    </source>
</evidence>
<evidence type="ECO:0000256" key="1">
    <source>
        <dbReference type="SAM" id="Coils"/>
    </source>
</evidence>
<gene>
    <name evidence="2" type="ORF">PCC6912_21560</name>
</gene>
<dbReference type="InterPro" id="IPR029063">
    <property type="entry name" value="SAM-dependent_MTases_sf"/>
</dbReference>
<protein>
    <submittedName>
        <fullName evidence="2">Uncharacterized protein</fullName>
    </submittedName>
</protein>
<dbReference type="CDD" id="cd02440">
    <property type="entry name" value="AdoMet_MTases"/>
    <property type="match status" value="1"/>
</dbReference>
<keyword evidence="1" id="KW-0175">Coiled coil</keyword>
<dbReference type="OrthoDB" id="529208at2"/>
<dbReference type="SUPFAM" id="SSF53335">
    <property type="entry name" value="S-adenosyl-L-methionine-dependent methyltransferases"/>
    <property type="match status" value="1"/>
</dbReference>
<dbReference type="EMBL" id="RSCJ01000007">
    <property type="protein sequence ID" value="RUR83323.1"/>
    <property type="molecule type" value="Genomic_DNA"/>
</dbReference>
<accession>A0A433NKJ3</accession>
<reference evidence="2 3" key="1">
    <citation type="journal article" date="2019" name="Genome Biol. Evol.">
        <title>Day and night: Metabolic profiles and evolutionary relationships of six axenic non-marine cyanobacteria.</title>
        <authorList>
            <person name="Will S.E."/>
            <person name="Henke P."/>
            <person name="Boedeker C."/>
            <person name="Huang S."/>
            <person name="Brinkmann H."/>
            <person name="Rohde M."/>
            <person name="Jarek M."/>
            <person name="Friedl T."/>
            <person name="Seufert S."/>
            <person name="Schumacher M."/>
            <person name="Overmann J."/>
            <person name="Neumann-Schaal M."/>
            <person name="Petersen J."/>
        </authorList>
    </citation>
    <scope>NUCLEOTIDE SEQUENCE [LARGE SCALE GENOMIC DNA]</scope>
    <source>
        <strain evidence="2 3">PCC 6912</strain>
    </source>
</reference>
<dbReference type="PANTHER" id="PTHR43591">
    <property type="entry name" value="METHYLTRANSFERASE"/>
    <property type="match status" value="1"/>
</dbReference>
<dbReference type="RefSeq" id="WP_016874746.1">
    <property type="nucleotide sequence ID" value="NZ_AJLN01000116.1"/>
</dbReference>
<dbReference type="Proteomes" id="UP000268857">
    <property type="component" value="Unassembled WGS sequence"/>
</dbReference>
<evidence type="ECO:0000313" key="2">
    <source>
        <dbReference type="EMBL" id="RUR83323.1"/>
    </source>
</evidence>
<sequence length="486" mass="55815">MIDKNNPEINTDELMEKVKEEVAKRQYRSRQVQQSSLNFDFETSKLNWNISQMEGLVKNAESRAIVRTKWPDNLNRFPYNFSRGIQKLALKILNFIFKDQREVNFNLINAFKESIVLNKQLIVQIATLRSQLDERLSNVDTRLEELNQRLSAVDTHLEGLNQRLSTVDTRNQARDDSLNSISSKISDIQQHLDAMNNQVQGIDGHLGAIDTQFQGLNERYVKNDSYLKNDLSQQKRLLTLFLEEARQRLPQPFTQEQLQTFVNENQHSLDGFYAAFEDRFRGAREEITQKLQVYLPIIANAQIGTQDSPILDVGCGRGEWLELMRKHGYTAKGIDINRVMVDQCRARELEVIESEAMAYLQSLPDASLGAVTGFHIIEHLPFPLLMKLFGEVARVLKPNGLAIFETPNPQNLLVGACDFYSDPTHLNPLHPEMVQFLVNYQGLSNVKLLYLNPVENSPFNQENPGSQTLHNWFFGSRDYAVIGYKI</sequence>
<dbReference type="AlphaFoldDB" id="A0A433NKJ3"/>
<keyword evidence="3" id="KW-1185">Reference proteome</keyword>